<dbReference type="CDD" id="cd03814">
    <property type="entry name" value="GT4-like"/>
    <property type="match status" value="1"/>
</dbReference>
<dbReference type="RefSeq" id="WP_113630607.1">
    <property type="nucleotide sequence ID" value="NZ_QHCV01000033.1"/>
</dbReference>
<dbReference type="GO" id="GO:0016758">
    <property type="term" value="F:hexosyltransferase activity"/>
    <property type="evidence" value="ECO:0007669"/>
    <property type="project" value="TreeGrafter"/>
</dbReference>
<feature type="region of interest" description="Disordered" evidence="3">
    <location>
        <begin position="405"/>
        <end position="463"/>
    </location>
</feature>
<name>A0A364V6L9_9CORY</name>
<dbReference type="SUPFAM" id="SSF53756">
    <property type="entry name" value="UDP-Glycosyltransferase/glycogen phosphorylase"/>
    <property type="match status" value="1"/>
</dbReference>
<protein>
    <submittedName>
        <fullName evidence="5">Glycosyltransferase family 1 protein</fullName>
    </submittedName>
</protein>
<evidence type="ECO:0000313" key="6">
    <source>
        <dbReference type="Proteomes" id="UP000251577"/>
    </source>
</evidence>
<dbReference type="Pfam" id="PF13439">
    <property type="entry name" value="Glyco_transf_4"/>
    <property type="match status" value="1"/>
</dbReference>
<evidence type="ECO:0000259" key="4">
    <source>
        <dbReference type="Pfam" id="PF13439"/>
    </source>
</evidence>
<dbReference type="Gene3D" id="3.40.50.2000">
    <property type="entry name" value="Glycogen Phosphorylase B"/>
    <property type="match status" value="2"/>
</dbReference>
<evidence type="ECO:0000313" key="5">
    <source>
        <dbReference type="EMBL" id="RAV32206.1"/>
    </source>
</evidence>
<dbReference type="GO" id="GO:1903509">
    <property type="term" value="P:liposaccharide metabolic process"/>
    <property type="evidence" value="ECO:0007669"/>
    <property type="project" value="UniProtKB-ARBA"/>
</dbReference>
<dbReference type="InterPro" id="IPR050194">
    <property type="entry name" value="Glycosyltransferase_grp1"/>
</dbReference>
<feature type="domain" description="Glycosyltransferase subfamily 4-like N-terminal" evidence="4">
    <location>
        <begin position="14"/>
        <end position="181"/>
    </location>
</feature>
<keyword evidence="2 5" id="KW-0808">Transferase</keyword>
<dbReference type="PANTHER" id="PTHR45947:SF3">
    <property type="entry name" value="SULFOQUINOVOSYL TRANSFERASE SQD2"/>
    <property type="match status" value="1"/>
</dbReference>
<evidence type="ECO:0000256" key="2">
    <source>
        <dbReference type="ARBA" id="ARBA00022679"/>
    </source>
</evidence>
<organism evidence="5 6">
    <name type="scientific">Corynebacterium heidelbergense</name>
    <dbReference type="NCBI Taxonomy" id="2055947"/>
    <lineage>
        <taxon>Bacteria</taxon>
        <taxon>Bacillati</taxon>
        <taxon>Actinomycetota</taxon>
        <taxon>Actinomycetes</taxon>
        <taxon>Mycobacteriales</taxon>
        <taxon>Corynebacteriaceae</taxon>
        <taxon>Corynebacterium</taxon>
    </lineage>
</organism>
<dbReference type="InterPro" id="IPR028098">
    <property type="entry name" value="Glyco_trans_4-like_N"/>
</dbReference>
<accession>A0A364V6L9</accession>
<dbReference type="Proteomes" id="UP000251577">
    <property type="component" value="Unassembled WGS sequence"/>
</dbReference>
<dbReference type="PANTHER" id="PTHR45947">
    <property type="entry name" value="SULFOQUINOVOSYL TRANSFERASE SQD2"/>
    <property type="match status" value="1"/>
</dbReference>
<dbReference type="GO" id="GO:1901137">
    <property type="term" value="P:carbohydrate derivative biosynthetic process"/>
    <property type="evidence" value="ECO:0007669"/>
    <property type="project" value="UniProtKB-ARBA"/>
</dbReference>
<keyword evidence="6" id="KW-1185">Reference proteome</keyword>
<keyword evidence="1" id="KW-0328">Glycosyltransferase</keyword>
<proteinExistence type="predicted"/>
<feature type="compositionally biased region" description="Low complexity" evidence="3">
    <location>
        <begin position="452"/>
        <end position="463"/>
    </location>
</feature>
<evidence type="ECO:0000256" key="3">
    <source>
        <dbReference type="SAM" id="MobiDB-lite"/>
    </source>
</evidence>
<feature type="compositionally biased region" description="Low complexity" evidence="3">
    <location>
        <begin position="425"/>
        <end position="438"/>
    </location>
</feature>
<dbReference type="Pfam" id="PF13692">
    <property type="entry name" value="Glyco_trans_1_4"/>
    <property type="match status" value="1"/>
</dbReference>
<comment type="caution">
    <text evidence="5">The sequence shown here is derived from an EMBL/GenBank/DDBJ whole genome shotgun (WGS) entry which is preliminary data.</text>
</comment>
<sequence>MRVAIVAESFLPNVNGVVNSVLRVLEHLRRHGHEALVIAPGARYRQEEIFQYAGYRIARVPTVEIPGINSLPIGVPLPRVLMELKQFNPDVVHLASPFVLGGAGALAARALGLPCVAVYQTDVAGFANNYKAKALSTMAWQWTRGLHNCCTLTLAPSSVTIDELEEHNVRNIYHWGRGVDAVRFHPSKRDLALRRQWLFAGERQRVSAGLGENPVAQDKRVIVGFVGRLAAEKSVERMAALNGMDNVQIVIIGGGPEHCQLQKLMPTAVFTGELHGEELARGYASLDVFVHTGEFETFCQAIQEAQASGLPTIAPAAGGPIDLIQPGSNGHLLSVRGFTAELPLAVERIIAEGIESYRANALAGIKGKTWPDLCEQLVGYYERAVYQHAAGLGANAKPVNRRAAFASAQAGGRRGGSRRPEEKTAVPTAAPAASATAENPHSQRRPHIEVGAQQQQAAAELAS</sequence>
<dbReference type="AlphaFoldDB" id="A0A364V6L9"/>
<dbReference type="EMBL" id="QHCV01000033">
    <property type="protein sequence ID" value="RAV32206.1"/>
    <property type="molecule type" value="Genomic_DNA"/>
</dbReference>
<evidence type="ECO:0000256" key="1">
    <source>
        <dbReference type="ARBA" id="ARBA00022676"/>
    </source>
</evidence>
<gene>
    <name evidence="5" type="ORF">DLJ54_04420</name>
</gene>
<reference evidence="5 6" key="1">
    <citation type="journal article" date="2018" name="Syst. Appl. Microbiol.">
        <title>Corynebacterium heidelbergense sp. nov., isolated from the preen glands of Egyptian geese (Alopochen aegyptiacus).</title>
        <authorList>
            <person name="Braun M.S."/>
            <person name="Wang E."/>
            <person name="Zimmermann S."/>
            <person name="Wink M."/>
        </authorList>
    </citation>
    <scope>NUCLEOTIDE SEQUENCE [LARGE SCALE GENOMIC DNA]</scope>
    <source>
        <strain evidence="5 6">647</strain>
    </source>
</reference>